<dbReference type="GO" id="GO:0034045">
    <property type="term" value="C:phagophore assembly site membrane"/>
    <property type="evidence" value="ECO:0007669"/>
    <property type="project" value="UniProtKB-SubCell"/>
</dbReference>
<dbReference type="GO" id="GO:0032266">
    <property type="term" value="F:phosphatidylinositol-3-phosphate binding"/>
    <property type="evidence" value="ECO:0007669"/>
    <property type="project" value="TreeGrafter"/>
</dbReference>
<evidence type="ECO:0000256" key="8">
    <source>
        <dbReference type="ARBA" id="ARBA00023055"/>
    </source>
</evidence>
<protein>
    <recommendedName>
        <fullName evidence="4">Autophagy-related protein 2</fullName>
    </recommendedName>
</protein>
<dbReference type="PANTHER" id="PTHR13190">
    <property type="entry name" value="AUTOPHAGY-RELATED 2, ISOFORM A"/>
    <property type="match status" value="1"/>
</dbReference>
<feature type="compositionally biased region" description="Basic and acidic residues" evidence="13">
    <location>
        <begin position="548"/>
        <end position="558"/>
    </location>
</feature>
<evidence type="ECO:0000256" key="11">
    <source>
        <dbReference type="ARBA" id="ARBA00024615"/>
    </source>
</evidence>
<keyword evidence="8" id="KW-0445">Lipid transport</keyword>
<name>A0AA39UYV5_9LECA</name>
<dbReference type="GO" id="GO:0000422">
    <property type="term" value="P:autophagy of mitochondrion"/>
    <property type="evidence" value="ECO:0007669"/>
    <property type="project" value="TreeGrafter"/>
</dbReference>
<feature type="compositionally biased region" description="Basic residues" evidence="13">
    <location>
        <begin position="1740"/>
        <end position="1755"/>
    </location>
</feature>
<dbReference type="GO" id="GO:0000045">
    <property type="term" value="P:autophagosome assembly"/>
    <property type="evidence" value="ECO:0007669"/>
    <property type="project" value="TreeGrafter"/>
</dbReference>
<organism evidence="14 15">
    <name type="scientific">Cladonia borealis</name>
    <dbReference type="NCBI Taxonomy" id="184061"/>
    <lineage>
        <taxon>Eukaryota</taxon>
        <taxon>Fungi</taxon>
        <taxon>Dikarya</taxon>
        <taxon>Ascomycota</taxon>
        <taxon>Pezizomycotina</taxon>
        <taxon>Lecanoromycetes</taxon>
        <taxon>OSLEUM clade</taxon>
        <taxon>Lecanoromycetidae</taxon>
        <taxon>Lecanorales</taxon>
        <taxon>Lecanorineae</taxon>
        <taxon>Cladoniaceae</taxon>
        <taxon>Cladonia</taxon>
    </lineage>
</organism>
<reference evidence="14" key="1">
    <citation type="submission" date="2023-03" db="EMBL/GenBank/DDBJ databases">
        <title>Complete genome of Cladonia borealis.</title>
        <authorList>
            <person name="Park H."/>
        </authorList>
    </citation>
    <scope>NUCLEOTIDE SEQUENCE</scope>
    <source>
        <strain evidence="14">ANT050790</strain>
    </source>
</reference>
<dbReference type="GO" id="GO:0061709">
    <property type="term" value="P:reticulophagy"/>
    <property type="evidence" value="ECO:0007669"/>
    <property type="project" value="TreeGrafter"/>
</dbReference>
<dbReference type="GO" id="GO:0006869">
    <property type="term" value="P:lipid transport"/>
    <property type="evidence" value="ECO:0007669"/>
    <property type="project" value="UniProtKB-KW"/>
</dbReference>
<feature type="compositionally biased region" description="Low complexity" evidence="13">
    <location>
        <begin position="1722"/>
        <end position="1736"/>
    </location>
</feature>
<comment type="catalytic activity">
    <reaction evidence="10">
        <text>a 1,2-diacyl-sn-glycero-3-phospho-L-serine(in) = a 1,2-diacyl-sn-glycero-3-phospho-L-serine(out)</text>
        <dbReference type="Rhea" id="RHEA:38663"/>
        <dbReference type="ChEBI" id="CHEBI:57262"/>
    </reaction>
</comment>
<dbReference type="Pfam" id="PF13329">
    <property type="entry name" value="ATG2_CAD"/>
    <property type="match status" value="1"/>
</dbReference>
<feature type="compositionally biased region" description="Low complexity" evidence="13">
    <location>
        <begin position="464"/>
        <end position="478"/>
    </location>
</feature>
<evidence type="ECO:0000313" key="15">
    <source>
        <dbReference type="Proteomes" id="UP001166286"/>
    </source>
</evidence>
<accession>A0AA39UYV5</accession>
<feature type="compositionally biased region" description="Basic and acidic residues" evidence="13">
    <location>
        <begin position="133"/>
        <end position="145"/>
    </location>
</feature>
<gene>
    <name evidence="14" type="ORF">JMJ35_008363</name>
</gene>
<evidence type="ECO:0000256" key="3">
    <source>
        <dbReference type="ARBA" id="ARBA00009714"/>
    </source>
</evidence>
<proteinExistence type="inferred from homology"/>
<feature type="compositionally biased region" description="Polar residues" evidence="13">
    <location>
        <begin position="450"/>
        <end position="463"/>
    </location>
</feature>
<feature type="region of interest" description="Disordered" evidence="13">
    <location>
        <begin position="706"/>
        <end position="729"/>
    </location>
</feature>
<dbReference type="GO" id="GO:0061723">
    <property type="term" value="P:glycophagy"/>
    <property type="evidence" value="ECO:0007669"/>
    <property type="project" value="TreeGrafter"/>
</dbReference>
<comment type="caution">
    <text evidence="14">The sequence shown here is derived from an EMBL/GenBank/DDBJ whole genome shotgun (WGS) entry which is preliminary data.</text>
</comment>
<feature type="region of interest" description="Disordered" evidence="13">
    <location>
        <begin position="1291"/>
        <end position="1314"/>
    </location>
</feature>
<feature type="compositionally biased region" description="Low complexity" evidence="13">
    <location>
        <begin position="334"/>
        <end position="347"/>
    </location>
</feature>
<comment type="catalytic activity">
    <reaction evidence="11">
        <text>a 1,2-diacyl-sn-glycero-3-phosphoethanolamine(in) = a 1,2-diacyl-sn-glycero-3-phosphoethanolamine(out)</text>
        <dbReference type="Rhea" id="RHEA:38895"/>
        <dbReference type="ChEBI" id="CHEBI:64612"/>
    </reaction>
</comment>
<keyword evidence="5" id="KW-0813">Transport</keyword>
<dbReference type="InterPro" id="IPR026849">
    <property type="entry name" value="ATG2"/>
</dbReference>
<keyword evidence="15" id="KW-1185">Reference proteome</keyword>
<feature type="compositionally biased region" description="Polar residues" evidence="13">
    <location>
        <begin position="670"/>
        <end position="685"/>
    </location>
</feature>
<evidence type="ECO:0000313" key="14">
    <source>
        <dbReference type="EMBL" id="KAK0508992.1"/>
    </source>
</evidence>
<feature type="compositionally biased region" description="Polar residues" evidence="13">
    <location>
        <begin position="147"/>
        <end position="158"/>
    </location>
</feature>
<feature type="region of interest" description="Disordered" evidence="13">
    <location>
        <begin position="2143"/>
        <end position="2162"/>
    </location>
</feature>
<dbReference type="EMBL" id="JAFEKC020000019">
    <property type="protein sequence ID" value="KAK0508992.1"/>
    <property type="molecule type" value="Genomic_DNA"/>
</dbReference>
<feature type="region of interest" description="Disordered" evidence="13">
    <location>
        <begin position="448"/>
        <end position="685"/>
    </location>
</feature>
<feature type="compositionally biased region" description="Basic and acidic residues" evidence="13">
    <location>
        <begin position="2150"/>
        <end position="2162"/>
    </location>
</feature>
<dbReference type="Proteomes" id="UP001166286">
    <property type="component" value="Unassembled WGS sequence"/>
</dbReference>
<evidence type="ECO:0000256" key="12">
    <source>
        <dbReference type="ARBA" id="ARBA00024631"/>
    </source>
</evidence>
<feature type="region of interest" description="Disordered" evidence="13">
    <location>
        <begin position="109"/>
        <end position="163"/>
    </location>
</feature>
<comment type="subcellular location">
    <subcellularLocation>
        <location evidence="1">Endoplasmic reticulum membrane</location>
        <topology evidence="1">Peripheral membrane protein</topology>
    </subcellularLocation>
    <subcellularLocation>
        <location evidence="2">Preautophagosomal structure membrane</location>
        <topology evidence="2">Peripheral membrane protein</topology>
    </subcellularLocation>
</comment>
<feature type="compositionally biased region" description="Polar residues" evidence="13">
    <location>
        <begin position="360"/>
        <end position="373"/>
    </location>
</feature>
<sequence>MSYFIPSFLQKRILRYALSRLELLDTDALDLEKLDIAWGRRSTVELRDIPVHTKKLSSLLRLPPSVAVLSAQILFLRLTIPSDLYQSGISVEVNGVEVRISADLEEHARSETVGVKTRRSRYGRDSASSKANRPRDTQFHVHDPGGSHSSHPPTQSNSEYERLSEDLPTTDDVAKSFLQSEPKERKVELEAAIAQSQHIDQSQVFSEDGDGMPDLGVGNAISLPGFLSEFLKGVIDRIEVKIENVVLDLDLKICLHPEGSAPSDESDKSDVVTIRLSVETIVLDGVTSLPTKRARDSTLEDLGSDRHYIRRLTITNGTALLISEASLFANLSRSTAPASPDTAPASTMEKSGSKSERSAFSKTGTSPTTSAHTAETHGVEEHYREYSSTNNLRQSFADASSDGDDEPFTASSYRYASGNSKYDGSPLTGSFYSDHEHGHYMLEDMADSENIPSLPSNTDTANYRPSSSQGQPPRRPSSAVQPSSTEIARYIQPTERSLSDNVDDSRVTDGAGNSSAPRPPADVSGGSRASSSPPSPDSDNSSPCEDLTESKIFSHEEAESMYMSAISHASMSKKDKNISIPGNWGSSDSESEDEGKIASFLEEPSSSQHHRTSFMDRYSQKSGFSISRHHKQVDPEQSNTFGSSPVHRSLNPVTDEQVEPKPPTPPAQRRASSSHGSQLSSTNLKASFTTEKRIITVDSIVLELPQAASPPSNSPLEVPKPRPTSSSEVPHINFVEPLSRSSGSTNIQEFQQSGRPLTVDIGNIEVLGDMALTRVTIVIVQQLDILRKNTPDERQRRDTTESPPSKKIHLRVKINKACWKFLDMVKSTAVSSAEKHGTTMDTFSQNPEVLLRAEIDTCLAVHNDPTSSFIFKCSMGKFRFGYAAEDILSFDSGLKMRESTRDILAPIDNDVALTINKINDVTKIDITTLPLHIYLDLRRLDETFGWFGGFSSMLDLGSSVVSTVTVKNAVSKASRPMKTSRGVHFETTQTDVSGQPTPREMQNKISARIGGLVFDLRGSQASLRLESTAMKLVSRTEGLGLVVDRLNLNGPYMQPSDTDPSIQMKLVNLRVEYLSTPKEADLDRLLGLLSPSKDKYDHDDDILVDTLLRQRRQGGVIRAKVDNLENYISSIAALDCFPALAEDLKKLSTVAKYLPEDDRPGILTLASIRDFKFETTVDGEFGSATVVFHNIDFAHVTFPSLMALGIKNVRLHRNHLEELIGEALHAEIDEVSPLPMVMARFIGNEMEPTAKIKLNNLRIEYHVATIIALLGYKDTVDGETMVADMVSSVATLTSRGPPPNSPPRRSTQSSARSDISVSSKALRIDIALRDSLLGLNPRNSLSKGLVVLTNTHFIGVMPRENEAHATLEIRKASVMVIDDVANVMPANAASKRQPFDSRRTQVEALSATGYVSVTSISAAKATMELIKAEDDASNRIDIEIKDKLFVLESCADSTQTLQAIVNGLNPPLPPSKELKYRTEVVPVEDMLASFVGDTFAAEEADNGDDDDLPLELDEGDMVEDEVPQNLEFVSSFYNPNPEAASEGIADSMLEDTLESLASPSVIGEIGSKNLLKSFEEQAQVAPGNLPLDFQDEHFGSTSTVEGTAHRWNTKHNTYGLNGDYRLRASPLRVRIRDVHIIWNLFDGYDWQHTRDVITQAVEEVQNKAAERLSRKEKRKSLDLEEEEESVIGDFLFNSIYIGIPANRDPTELARQVNQNLDELASETGSYATSSASGSPSRQAHTPRSKSSKLRLKRSKHHKMTFELKGISADVVVFPPDLGETQSSIDIRVQDLEIFDHVPTSTWKKFATYMHDAGERESGTSMVHLEILNVKPVPNLAASEMILKATILPLRLHVDQDALDFMTRFFEFKDDSAPVQTSKSEPPFIQRAEINSVRVKLDFKPKRVDYAGIRSGHTNEFMNFFILQEADMVLRRLIIYGVSGFDKLGKTLNDIWMPDVKRNQLPGVLAGLSPIRSLVNVGGGVRDLVVVPIREYRKDGRVMRSFQKGAAAFAKTTTSELVKLGAKLAIGTQTFLQGAEDLLNPPIATRPDISSGWEDGEAEEDEKKQISLYADQPLGLVQGLRGGYASLQRDLLTAKDAIVAMPGEVLESGTAGSAAKAVLRNAPTIILRPAMGVTKAVGQTLMGATNSLDPGNRRRTEDKYKRY</sequence>
<evidence type="ECO:0000256" key="7">
    <source>
        <dbReference type="ARBA" id="ARBA00023006"/>
    </source>
</evidence>
<comment type="similarity">
    <text evidence="3">Belongs to the ATG2 family.</text>
</comment>
<evidence type="ECO:0000256" key="6">
    <source>
        <dbReference type="ARBA" id="ARBA00022824"/>
    </source>
</evidence>
<evidence type="ECO:0000256" key="13">
    <source>
        <dbReference type="SAM" id="MobiDB-lite"/>
    </source>
</evidence>
<feature type="region of interest" description="Disordered" evidence="13">
    <location>
        <begin position="1722"/>
        <end position="1755"/>
    </location>
</feature>
<feature type="compositionally biased region" description="Basic and acidic residues" evidence="13">
    <location>
        <begin position="374"/>
        <end position="385"/>
    </location>
</feature>
<evidence type="ECO:0000256" key="4">
    <source>
        <dbReference type="ARBA" id="ARBA00018070"/>
    </source>
</evidence>
<evidence type="ECO:0000256" key="2">
    <source>
        <dbReference type="ARBA" id="ARBA00004623"/>
    </source>
</evidence>
<feature type="compositionally biased region" description="Low complexity" evidence="13">
    <location>
        <begin position="524"/>
        <end position="543"/>
    </location>
</feature>
<comment type="catalytic activity">
    <reaction evidence="12">
        <text>a 1,2-diacyl-sn-glycero-3-phosphocholine(in) = a 1,2-diacyl-sn-glycero-3-phosphocholine(out)</text>
        <dbReference type="Rhea" id="RHEA:38571"/>
        <dbReference type="ChEBI" id="CHEBI:57643"/>
    </reaction>
</comment>
<evidence type="ECO:0000256" key="10">
    <source>
        <dbReference type="ARBA" id="ARBA00024479"/>
    </source>
</evidence>
<evidence type="ECO:0000256" key="9">
    <source>
        <dbReference type="ARBA" id="ARBA00023136"/>
    </source>
</evidence>
<feature type="region of interest" description="Disordered" evidence="13">
    <location>
        <begin position="334"/>
        <end position="388"/>
    </location>
</feature>
<evidence type="ECO:0000256" key="5">
    <source>
        <dbReference type="ARBA" id="ARBA00022448"/>
    </source>
</evidence>
<dbReference type="PANTHER" id="PTHR13190:SF1">
    <property type="entry name" value="AUTOPHAGY-RELATED 2, ISOFORM A"/>
    <property type="match status" value="1"/>
</dbReference>
<dbReference type="GO" id="GO:0005789">
    <property type="term" value="C:endoplasmic reticulum membrane"/>
    <property type="evidence" value="ECO:0007669"/>
    <property type="project" value="UniProtKB-SubCell"/>
</dbReference>
<dbReference type="GO" id="GO:0061908">
    <property type="term" value="C:phagophore"/>
    <property type="evidence" value="ECO:0007669"/>
    <property type="project" value="TreeGrafter"/>
</dbReference>
<dbReference type="GO" id="GO:0034727">
    <property type="term" value="P:piecemeal microautophagy of the nucleus"/>
    <property type="evidence" value="ECO:0007669"/>
    <property type="project" value="TreeGrafter"/>
</dbReference>
<evidence type="ECO:0000256" key="1">
    <source>
        <dbReference type="ARBA" id="ARBA00004406"/>
    </source>
</evidence>
<keyword evidence="9" id="KW-0472">Membrane</keyword>
<keyword evidence="6" id="KW-0256">Endoplasmic reticulum</keyword>
<dbReference type="GO" id="GO:0043495">
    <property type="term" value="F:protein-membrane adaptor activity"/>
    <property type="evidence" value="ECO:0007669"/>
    <property type="project" value="TreeGrafter"/>
</dbReference>
<keyword evidence="7" id="KW-0072">Autophagy</keyword>